<feature type="domain" description="THUMP" evidence="4">
    <location>
        <begin position="41"/>
        <end position="151"/>
    </location>
</feature>
<dbReference type="Gene3D" id="3.30.2130.30">
    <property type="match status" value="1"/>
</dbReference>
<dbReference type="GO" id="GO:0008990">
    <property type="term" value="F:rRNA (guanine-N2-)-methyltransferase activity"/>
    <property type="evidence" value="ECO:0007669"/>
    <property type="project" value="TreeGrafter"/>
</dbReference>
<dbReference type="InterPro" id="IPR000241">
    <property type="entry name" value="RlmKL-like_Mtase"/>
</dbReference>
<dbReference type="InterPro" id="IPR029063">
    <property type="entry name" value="SAM-dependent_MTases_sf"/>
</dbReference>
<dbReference type="PROSITE" id="PS01261">
    <property type="entry name" value="UPF0020"/>
    <property type="match status" value="1"/>
</dbReference>
<proteinExistence type="predicted"/>
<keyword evidence="1 5" id="KW-0489">Methyltransferase</keyword>
<dbReference type="SUPFAM" id="SSF53335">
    <property type="entry name" value="S-adenosyl-L-methionine-dependent methyltransferases"/>
    <property type="match status" value="1"/>
</dbReference>
<evidence type="ECO:0000256" key="3">
    <source>
        <dbReference type="PROSITE-ProRule" id="PRU00529"/>
    </source>
</evidence>
<keyword evidence="2 5" id="KW-0808">Transferase</keyword>
<organism evidence="5 6">
    <name type="scientific">Leptospira ognonensis</name>
    <dbReference type="NCBI Taxonomy" id="2484945"/>
    <lineage>
        <taxon>Bacteria</taxon>
        <taxon>Pseudomonadati</taxon>
        <taxon>Spirochaetota</taxon>
        <taxon>Spirochaetia</taxon>
        <taxon>Leptospirales</taxon>
        <taxon>Leptospiraceae</taxon>
        <taxon>Leptospira</taxon>
    </lineage>
</organism>
<evidence type="ECO:0000313" key="6">
    <source>
        <dbReference type="Proteomes" id="UP000297693"/>
    </source>
</evidence>
<sequence>MYHAVCGEGLSPLVETEIKANHLSVISSNRGGVFFTGKKQNVIDFALRTRFSSRVTLQILQEKAENYDELYANAKSIPWEKWIEPHQTFRIDAQTKDSLKNSQFAVHKLKDSILDSLRERKVKLPGIEKKVSDITVVLRSFLDKFSIELSFTGESIARRGYRLEAGLAPVREPIAQAMLAVSDWKIGDTLVDPMCGSGTILIEAALVSKLNGEINRYILDESPIFHKLFPDYEFSKAVSPPPEKKTLFGFDIDPEAIRIAKENAYEAGVEDWIHFESGDVLNLKNTFGEAGHLVTNPPYGERIGKPIENLREMYFQMGRVFKNEFPGWKLTVLCGEFALLGKLGMKEHSHLPLKHANLKAKIVNYQIRSAT</sequence>
<dbReference type="Pfam" id="PF01170">
    <property type="entry name" value="UPF0020"/>
    <property type="match status" value="1"/>
</dbReference>
<dbReference type="Pfam" id="PF02926">
    <property type="entry name" value="THUMP"/>
    <property type="match status" value="1"/>
</dbReference>
<evidence type="ECO:0000259" key="4">
    <source>
        <dbReference type="PROSITE" id="PS51165"/>
    </source>
</evidence>
<reference evidence="5" key="1">
    <citation type="journal article" date="2019" name="PLoS Negl. Trop. Dis.">
        <title>Revisiting the worldwide diversity of Leptospira species in the environment.</title>
        <authorList>
            <person name="Vincent A.T."/>
            <person name="Schiettekatte O."/>
            <person name="Bourhy P."/>
            <person name="Veyrier F.J."/>
            <person name="Picardeau M."/>
        </authorList>
    </citation>
    <scope>NUCLEOTIDE SEQUENCE [LARGE SCALE GENOMIC DNA]</scope>
    <source>
        <strain evidence="5">201702476</strain>
    </source>
</reference>
<dbReference type="GO" id="GO:0070043">
    <property type="term" value="F:rRNA (guanine-N7-)-methyltransferase activity"/>
    <property type="evidence" value="ECO:0007669"/>
    <property type="project" value="TreeGrafter"/>
</dbReference>
<dbReference type="GO" id="GO:0003723">
    <property type="term" value="F:RNA binding"/>
    <property type="evidence" value="ECO:0007669"/>
    <property type="project" value="UniProtKB-UniRule"/>
</dbReference>
<evidence type="ECO:0000313" key="5">
    <source>
        <dbReference type="EMBL" id="TGL57516.1"/>
    </source>
</evidence>
<name>A0A4V3JQX1_9LEPT</name>
<evidence type="ECO:0000256" key="1">
    <source>
        <dbReference type="ARBA" id="ARBA00022603"/>
    </source>
</evidence>
<comment type="caution">
    <text evidence="5">The sequence shown here is derived from an EMBL/GenBank/DDBJ whole genome shotgun (WGS) entry which is preliminary data.</text>
</comment>
<dbReference type="AlphaFoldDB" id="A0A4V3JQX1"/>
<dbReference type="PANTHER" id="PTHR47313:SF1">
    <property type="entry name" value="RIBOSOMAL RNA LARGE SUBUNIT METHYLTRANSFERASE K_L"/>
    <property type="match status" value="1"/>
</dbReference>
<dbReference type="Gene3D" id="3.40.50.150">
    <property type="entry name" value="Vaccinia Virus protein VP39"/>
    <property type="match status" value="1"/>
</dbReference>
<evidence type="ECO:0000256" key="2">
    <source>
        <dbReference type="ARBA" id="ARBA00022679"/>
    </source>
</evidence>
<dbReference type="InterPro" id="IPR053943">
    <property type="entry name" value="RlmKL-like_Mtase_CS"/>
</dbReference>
<protein>
    <submittedName>
        <fullName evidence="5">RNA methyltransferase</fullName>
    </submittedName>
</protein>
<dbReference type="PANTHER" id="PTHR47313">
    <property type="entry name" value="RIBOSOMAL RNA LARGE SUBUNIT METHYLTRANSFERASE K/L"/>
    <property type="match status" value="1"/>
</dbReference>
<gene>
    <name evidence="5" type="ORF">EHQ58_14670</name>
</gene>
<dbReference type="PROSITE" id="PS51165">
    <property type="entry name" value="THUMP"/>
    <property type="match status" value="1"/>
</dbReference>
<dbReference type="CDD" id="cd11715">
    <property type="entry name" value="THUMP_AdoMetMT"/>
    <property type="match status" value="1"/>
</dbReference>
<keyword evidence="3" id="KW-0694">RNA-binding</keyword>
<accession>A0A4V3JQX1</accession>
<dbReference type="OrthoDB" id="9809404at2"/>
<keyword evidence="6" id="KW-1185">Reference proteome</keyword>
<dbReference type="InterPro" id="IPR004114">
    <property type="entry name" value="THUMP_dom"/>
</dbReference>
<dbReference type="EMBL" id="RQGD01000035">
    <property type="protein sequence ID" value="TGL57516.1"/>
    <property type="molecule type" value="Genomic_DNA"/>
</dbReference>
<dbReference type="Proteomes" id="UP000297693">
    <property type="component" value="Unassembled WGS sequence"/>
</dbReference>